<reference evidence="2" key="1">
    <citation type="journal article" date="2021" name="PeerJ">
        <title>Extensive microbial diversity within the chicken gut microbiome revealed by metagenomics and culture.</title>
        <authorList>
            <person name="Gilroy R."/>
            <person name="Ravi A."/>
            <person name="Getino M."/>
            <person name="Pursley I."/>
            <person name="Horton D.L."/>
            <person name="Alikhan N.F."/>
            <person name="Baker D."/>
            <person name="Gharbi K."/>
            <person name="Hall N."/>
            <person name="Watson M."/>
            <person name="Adriaenssens E.M."/>
            <person name="Foster-Nyarko E."/>
            <person name="Jarju S."/>
            <person name="Secka A."/>
            <person name="Antonio M."/>
            <person name="Oren A."/>
            <person name="Chaudhuri R.R."/>
            <person name="La Ragione R."/>
            <person name="Hildebrand F."/>
            <person name="Pallen M.J."/>
        </authorList>
    </citation>
    <scope>NUCLEOTIDE SEQUENCE</scope>
    <source>
        <strain evidence="2">CHK192-9172</strain>
    </source>
</reference>
<keyword evidence="1" id="KW-1133">Transmembrane helix</keyword>
<sequence length="351" mass="39690">MEEKYTCENCGSEMIFDVASQALKCQGCGAVIQIKNNSKDITEHPLTLEAKQRIRAGEKKSHTMECQGCGARIEVDAHSTATQCPYCGSRYVLADKQEDVIIPDGVVPFQIDNNRVGELFRQWLKSRWLAPGPLKNMYQTDKVQGIYLPYWTFDAHAEADYTGRGGRHRTRTVQNSDGKTVTQVYTEWHRVAGHIRHFFDDILIPATNSLSLEQLEKIADFDTGQIASYGPEYLSGYNSECFSVDLEISHQEARHEMLERLESMARNEILSRYDEADSIHIQADFREESFKHVLLPVYSTAYMFKDKVYQVLVNGQTGDITGKYPLSPAKIALICAAMAVIVILIILFVIS</sequence>
<name>A0A9D2D235_9FIRM</name>
<dbReference type="Gene3D" id="2.20.28.30">
    <property type="entry name" value="RNA polymerase ii, chain L"/>
    <property type="match status" value="2"/>
</dbReference>
<feature type="transmembrane region" description="Helical" evidence="1">
    <location>
        <begin position="331"/>
        <end position="350"/>
    </location>
</feature>
<accession>A0A9D2D235</accession>
<proteinExistence type="predicted"/>
<dbReference type="EMBL" id="DXCH01000115">
    <property type="protein sequence ID" value="HIZ07094.1"/>
    <property type="molecule type" value="Genomic_DNA"/>
</dbReference>
<dbReference type="Proteomes" id="UP000824024">
    <property type="component" value="Unassembled WGS sequence"/>
</dbReference>
<organism evidence="2 3">
    <name type="scientific">Candidatus Eubacterium avistercoris</name>
    <dbReference type="NCBI Taxonomy" id="2838567"/>
    <lineage>
        <taxon>Bacteria</taxon>
        <taxon>Bacillati</taxon>
        <taxon>Bacillota</taxon>
        <taxon>Clostridia</taxon>
        <taxon>Eubacteriales</taxon>
        <taxon>Eubacteriaceae</taxon>
        <taxon>Eubacterium</taxon>
    </lineage>
</organism>
<reference evidence="2" key="2">
    <citation type="submission" date="2021-04" db="EMBL/GenBank/DDBJ databases">
        <authorList>
            <person name="Gilroy R."/>
        </authorList>
    </citation>
    <scope>NUCLEOTIDE SEQUENCE</scope>
    <source>
        <strain evidence="2">CHK192-9172</strain>
    </source>
</reference>
<protein>
    <recommendedName>
        <fullName evidence="4">TFIIB-type zinc ribbon-containing protein</fullName>
    </recommendedName>
</protein>
<evidence type="ECO:0000256" key="1">
    <source>
        <dbReference type="SAM" id="Phobius"/>
    </source>
</evidence>
<dbReference type="PANTHER" id="PTHR37826">
    <property type="entry name" value="FLOTILLIN BAND_7_5 DOMAIN PROTEIN"/>
    <property type="match status" value="1"/>
</dbReference>
<gene>
    <name evidence="2" type="ORF">IAA08_04060</name>
</gene>
<comment type="caution">
    <text evidence="2">The sequence shown here is derived from an EMBL/GenBank/DDBJ whole genome shotgun (WGS) entry which is preliminary data.</text>
</comment>
<evidence type="ECO:0008006" key="4">
    <source>
        <dbReference type="Google" id="ProtNLM"/>
    </source>
</evidence>
<keyword evidence="1" id="KW-0812">Transmembrane</keyword>
<evidence type="ECO:0000313" key="3">
    <source>
        <dbReference type="Proteomes" id="UP000824024"/>
    </source>
</evidence>
<dbReference type="PANTHER" id="PTHR37826:SF3">
    <property type="entry name" value="J DOMAIN-CONTAINING PROTEIN"/>
    <property type="match status" value="1"/>
</dbReference>
<evidence type="ECO:0000313" key="2">
    <source>
        <dbReference type="EMBL" id="HIZ07094.1"/>
    </source>
</evidence>
<keyword evidence="1" id="KW-0472">Membrane</keyword>
<dbReference type="AlphaFoldDB" id="A0A9D2D235"/>